<accession>A0A0E0MNK5</accession>
<evidence type="ECO:0000256" key="1">
    <source>
        <dbReference type="SAM" id="MobiDB-lite"/>
    </source>
</evidence>
<reference evidence="2" key="1">
    <citation type="submission" date="2015-04" db="UniProtKB">
        <authorList>
            <consortium name="EnsemblPlants"/>
        </authorList>
    </citation>
    <scope>IDENTIFICATION</scope>
</reference>
<name>A0A0E0MNK5_ORYPU</name>
<proteinExistence type="predicted"/>
<sequence length="285" mass="31666">MSAKPSALQMPSPSVGSFTQGKAPVSHCGDAQINPERLHRTKQLPTNFSADFNLPVQPVTRESSLNILSYSFTGHEDANDRGTIEDIEPIEGTHYLKAICTSSIGPVEDSCSLKSISLQPNLPPGVYWHLLAFLLQGAPQMMTSIVKASMIMKQQLTWKILFLETHLFHFLHFKAKIALHPDILQDSIPAISRRSSDIKLTARPNTASELEFVSDDALNVKEAPFSHLGLECDHDYSSAECSPMNLALPSPFVDQQERAADLIEMKQIQRNKSVDKYRQQSAKII</sequence>
<dbReference type="AlphaFoldDB" id="A0A0E0MNK5"/>
<feature type="compositionally biased region" description="Polar residues" evidence="1">
    <location>
        <begin position="9"/>
        <end position="20"/>
    </location>
</feature>
<organism evidence="2">
    <name type="scientific">Oryza punctata</name>
    <name type="common">Red rice</name>
    <dbReference type="NCBI Taxonomy" id="4537"/>
    <lineage>
        <taxon>Eukaryota</taxon>
        <taxon>Viridiplantae</taxon>
        <taxon>Streptophyta</taxon>
        <taxon>Embryophyta</taxon>
        <taxon>Tracheophyta</taxon>
        <taxon>Spermatophyta</taxon>
        <taxon>Magnoliopsida</taxon>
        <taxon>Liliopsida</taxon>
        <taxon>Poales</taxon>
        <taxon>Poaceae</taxon>
        <taxon>BOP clade</taxon>
        <taxon>Oryzoideae</taxon>
        <taxon>Oryzeae</taxon>
        <taxon>Oryzinae</taxon>
        <taxon>Oryza</taxon>
    </lineage>
</organism>
<protein>
    <submittedName>
        <fullName evidence="2">Uncharacterized protein</fullName>
    </submittedName>
</protein>
<dbReference type="Proteomes" id="UP000026962">
    <property type="component" value="Chromosome 12"/>
</dbReference>
<dbReference type="Gramene" id="OPUNC12G14240.1">
    <property type="protein sequence ID" value="OPUNC12G14240.1"/>
    <property type="gene ID" value="OPUNC12G14240"/>
</dbReference>
<reference evidence="2" key="2">
    <citation type="submission" date="2018-05" db="EMBL/GenBank/DDBJ databases">
        <title>OpunRS2 (Oryza punctata Reference Sequence Version 2).</title>
        <authorList>
            <person name="Zhang J."/>
            <person name="Kudrna D."/>
            <person name="Lee S."/>
            <person name="Talag J."/>
            <person name="Welchert J."/>
            <person name="Wing R.A."/>
        </authorList>
    </citation>
    <scope>NUCLEOTIDE SEQUENCE [LARGE SCALE GENOMIC DNA]</scope>
</reference>
<feature type="region of interest" description="Disordered" evidence="1">
    <location>
        <begin position="1"/>
        <end position="30"/>
    </location>
</feature>
<dbReference type="HOGENOM" id="CLU_977895_0_0_1"/>
<keyword evidence="3" id="KW-1185">Reference proteome</keyword>
<dbReference type="EnsemblPlants" id="OPUNC12G14240.1">
    <property type="protein sequence ID" value="OPUNC12G14240.1"/>
    <property type="gene ID" value="OPUNC12G14240"/>
</dbReference>
<evidence type="ECO:0000313" key="3">
    <source>
        <dbReference type="Proteomes" id="UP000026962"/>
    </source>
</evidence>
<evidence type="ECO:0000313" key="2">
    <source>
        <dbReference type="EnsemblPlants" id="OPUNC12G14240.1"/>
    </source>
</evidence>